<dbReference type="EMBL" id="JACWUN010000005">
    <property type="protein sequence ID" value="MBD1400194.1"/>
    <property type="molecule type" value="Genomic_DNA"/>
</dbReference>
<dbReference type="Proteomes" id="UP000632828">
    <property type="component" value="Unassembled WGS sequence"/>
</dbReference>
<sequence>MSKQFALIGPGRVGSVISRALFENGYQPVAIIGRNLQSAQEACSFIGCDVGLATMDLYAAAPAELILLAVPDDRIAAVAGQIHLNQVAKPGCVLLHFSGVHPAAVMRQPEGRTFLFSLHPLFPFADRRQAYEQLGLIHYFGEGDVTAYPTAEALGNTLGGQLHFLSPQMKHLYHAAACLVSNYLVTLIAEAGSLLEECGIEPSQGETCLLPLLEATLRNVATCGTNEGLTGPIVRGDIGTLTAHLQALESSPTGLLDLYCLLGGRTVLIAEGSGRLSTSKAESILELFNKTNFTNKRA</sequence>
<feature type="domain" description="Putative oxidoreductase/dehydrogenase Rossmann-like" evidence="1">
    <location>
        <begin position="7"/>
        <end position="106"/>
    </location>
</feature>
<evidence type="ECO:0000313" key="4">
    <source>
        <dbReference type="Proteomes" id="UP000632828"/>
    </source>
</evidence>
<dbReference type="Gene3D" id="3.40.50.720">
    <property type="entry name" value="NAD(P)-binding Rossmann-like Domain"/>
    <property type="match status" value="1"/>
</dbReference>
<dbReference type="InterPro" id="IPR037108">
    <property type="entry name" value="TM1727-like_C_sf"/>
</dbReference>
<dbReference type="PANTHER" id="PTHR40459">
    <property type="entry name" value="CONSERVED HYPOTHETICAL ALANINE AND LEUCINE RICH PROTEIN"/>
    <property type="match status" value="1"/>
</dbReference>
<name>A0A8J6R5E7_9BACT</name>
<comment type="caution">
    <text evidence="3">The sequence shown here is derived from an EMBL/GenBank/DDBJ whole genome shotgun (WGS) entry which is preliminary data.</text>
</comment>
<evidence type="ECO:0000259" key="1">
    <source>
        <dbReference type="Pfam" id="PF10727"/>
    </source>
</evidence>
<dbReference type="RefSeq" id="WP_191154468.1">
    <property type="nucleotide sequence ID" value="NZ_JACWUN010000005.1"/>
</dbReference>
<keyword evidence="4" id="KW-1185">Reference proteome</keyword>
<dbReference type="PANTHER" id="PTHR40459:SF1">
    <property type="entry name" value="CONSERVED HYPOTHETICAL ALANINE AND LEUCINE RICH PROTEIN"/>
    <property type="match status" value="1"/>
</dbReference>
<reference evidence="3" key="1">
    <citation type="submission" date="2020-09" db="EMBL/GenBank/DDBJ databases">
        <title>Pelobacter alkaliphilus sp. nov., a novel anaerobic arsenate-reducing bacterium from terrestrial mud volcano.</title>
        <authorList>
            <person name="Khomyakova M.A."/>
            <person name="Merkel A.Y."/>
            <person name="Slobodkin A.I."/>
        </authorList>
    </citation>
    <scope>NUCLEOTIDE SEQUENCE</scope>
    <source>
        <strain evidence="3">M08fum</strain>
    </source>
</reference>
<protein>
    <submittedName>
        <fullName evidence="3">DUF2520 domain-containing protein</fullName>
    </submittedName>
</protein>
<accession>A0A8J6R5E7</accession>
<feature type="domain" description="DUF2520" evidence="2">
    <location>
        <begin position="141"/>
        <end position="265"/>
    </location>
</feature>
<dbReference type="Pfam" id="PF10727">
    <property type="entry name" value="Rossmann-like"/>
    <property type="match status" value="1"/>
</dbReference>
<dbReference type="AlphaFoldDB" id="A0A8J6R5E7"/>
<dbReference type="InterPro" id="IPR018931">
    <property type="entry name" value="DUF2520"/>
</dbReference>
<evidence type="ECO:0000313" key="3">
    <source>
        <dbReference type="EMBL" id="MBD1400194.1"/>
    </source>
</evidence>
<dbReference type="Gene3D" id="1.10.1040.20">
    <property type="entry name" value="ProC-like, C-terminal domain"/>
    <property type="match status" value="1"/>
</dbReference>
<dbReference type="InterPro" id="IPR008927">
    <property type="entry name" value="6-PGluconate_DH-like_C_sf"/>
</dbReference>
<dbReference type="InterPro" id="IPR036291">
    <property type="entry name" value="NAD(P)-bd_dom_sf"/>
</dbReference>
<dbReference type="InterPro" id="IPR019665">
    <property type="entry name" value="OxRdtase/DH_put_Rossmann_dom"/>
</dbReference>
<dbReference type="SUPFAM" id="SSF51735">
    <property type="entry name" value="NAD(P)-binding Rossmann-fold domains"/>
    <property type="match status" value="1"/>
</dbReference>
<dbReference type="SUPFAM" id="SSF48179">
    <property type="entry name" value="6-phosphogluconate dehydrogenase C-terminal domain-like"/>
    <property type="match status" value="1"/>
</dbReference>
<organism evidence="3 4">
    <name type="scientific">Pelovirga terrestris</name>
    <dbReference type="NCBI Taxonomy" id="2771352"/>
    <lineage>
        <taxon>Bacteria</taxon>
        <taxon>Pseudomonadati</taxon>
        <taxon>Thermodesulfobacteriota</taxon>
        <taxon>Desulfuromonadia</taxon>
        <taxon>Geobacterales</taxon>
        <taxon>Geobacteraceae</taxon>
        <taxon>Pelovirga</taxon>
    </lineage>
</organism>
<gene>
    <name evidence="3" type="ORF">ICT70_05865</name>
</gene>
<proteinExistence type="predicted"/>
<dbReference type="Pfam" id="PF10728">
    <property type="entry name" value="DUF2520"/>
    <property type="match status" value="1"/>
</dbReference>
<evidence type="ECO:0000259" key="2">
    <source>
        <dbReference type="Pfam" id="PF10728"/>
    </source>
</evidence>